<feature type="transmembrane region" description="Helical" evidence="6">
    <location>
        <begin position="410"/>
        <end position="431"/>
    </location>
</feature>
<feature type="transmembrane region" description="Helical" evidence="6">
    <location>
        <begin position="134"/>
        <end position="153"/>
    </location>
</feature>
<dbReference type="KEGG" id="fak:FUA48_09835"/>
<dbReference type="InterPro" id="IPR004670">
    <property type="entry name" value="NhaA"/>
</dbReference>
<keyword evidence="5 6" id="KW-0472">Membrane</keyword>
<comment type="similarity">
    <text evidence="6">Belongs to the NhaA Na(+)/H(+) (TC 2.A.33) antiporter family.</text>
</comment>
<feature type="transmembrane region" description="Helical" evidence="6">
    <location>
        <begin position="162"/>
        <end position="183"/>
    </location>
</feature>
<keyword evidence="6" id="KW-0406">Ion transport</keyword>
<dbReference type="OrthoDB" id="9808135at2"/>
<dbReference type="PANTHER" id="PTHR30341">
    <property type="entry name" value="SODIUM ION/PROTON ANTIPORTER NHAA-RELATED"/>
    <property type="match status" value="1"/>
</dbReference>
<keyword evidence="4 6" id="KW-1133">Transmembrane helix</keyword>
<keyword evidence="8" id="KW-1185">Reference proteome</keyword>
<feature type="transmembrane region" description="Helical" evidence="6">
    <location>
        <begin position="104"/>
        <end position="122"/>
    </location>
</feature>
<dbReference type="PANTHER" id="PTHR30341:SF0">
    <property type="entry name" value="NA(+)_H(+) ANTIPORTER NHAA"/>
    <property type="match status" value="1"/>
</dbReference>
<comment type="function">
    <text evidence="6">Na(+)/H(+) antiporter that extrudes sodium in exchange for external protons.</text>
</comment>
<accession>A0A5B9FYB6</accession>
<comment type="catalytic activity">
    <reaction evidence="6">
        <text>Na(+)(in) + 2 H(+)(out) = Na(+)(out) + 2 H(+)(in)</text>
        <dbReference type="Rhea" id="RHEA:29251"/>
        <dbReference type="ChEBI" id="CHEBI:15378"/>
        <dbReference type="ChEBI" id="CHEBI:29101"/>
    </reaction>
</comment>
<dbReference type="AlphaFoldDB" id="A0A5B9FYB6"/>
<keyword evidence="3 6" id="KW-0812">Transmembrane</keyword>
<evidence type="ECO:0000256" key="6">
    <source>
        <dbReference type="HAMAP-Rule" id="MF_01844"/>
    </source>
</evidence>
<dbReference type="GO" id="GO:0015385">
    <property type="term" value="F:sodium:proton antiporter activity"/>
    <property type="evidence" value="ECO:0007669"/>
    <property type="project" value="UniProtKB-UniRule"/>
</dbReference>
<dbReference type="Proteomes" id="UP000321222">
    <property type="component" value="Chromosome"/>
</dbReference>
<gene>
    <name evidence="6 7" type="primary">nhaA</name>
    <name evidence="7" type="ORF">FUA48_09835</name>
</gene>
<evidence type="ECO:0000256" key="4">
    <source>
        <dbReference type="ARBA" id="ARBA00022989"/>
    </source>
</evidence>
<dbReference type="GO" id="GO:0005886">
    <property type="term" value="C:plasma membrane"/>
    <property type="evidence" value="ECO:0007669"/>
    <property type="project" value="UniProtKB-SubCell"/>
</dbReference>
<dbReference type="InterPro" id="IPR023171">
    <property type="entry name" value="Na/H_antiporter_dom_sf"/>
</dbReference>
<feature type="transmembrane region" description="Helical" evidence="6">
    <location>
        <begin position="341"/>
        <end position="360"/>
    </location>
</feature>
<sequence>MRSDPIDKILLIPIARFINNSTTGGILLFAAAVTALILANSPIKDAYHHFWEHTFSIGFDEFVVSKSLHHWISEGLMSVFFFVIGLELKREIMVGELSKPKNTVLPIFAGLSGMVIPALLYLTLNSSGGASSGWGIPMATDIAFALGILYLLGDRIPGSLKVFLTVLAIADDLGAVLIIALFYTSEISMMSLLFGGGFLLILVVANVLGVRSTVFYGIVGIGGLWMAFLLSGVHATVAGVIAALTIPANVKIQDKKFVIKMNSLTNDFEKSIPNNATLLTYNQLHIVDRIRFYSKAALTPLQRLEHSMTSLVTFVVMPIFALANAGITFSGNFVEHLVSNVSLGVLLGLVLGKFIGIVMISKIIIKLKLAVLPEGLNWRHIYGVAMLAGVGFTMSLFITDLAFVNLEHVVQAKIGIFVASFICGVSGFLILRKV</sequence>
<protein>
    <recommendedName>
        <fullName evidence="6">Na(+)/H(+) antiporter NhaA</fullName>
    </recommendedName>
    <alternativeName>
        <fullName evidence="6">Sodium/proton antiporter NhaA</fullName>
    </alternativeName>
</protein>
<dbReference type="RefSeq" id="WP_147583373.1">
    <property type="nucleotide sequence ID" value="NZ_CP042831.1"/>
</dbReference>
<feature type="transmembrane region" description="Helical" evidence="6">
    <location>
        <begin position="311"/>
        <end position="329"/>
    </location>
</feature>
<reference evidence="7 8" key="1">
    <citation type="submission" date="2019-08" db="EMBL/GenBank/DDBJ databases">
        <title>Flavobacterium alkalisoli sp. nov., isolated from rhizosphere soil of Suaeda salsa.</title>
        <authorList>
            <person name="Sun J.-Q."/>
            <person name="Xu L."/>
        </authorList>
    </citation>
    <scope>NUCLEOTIDE SEQUENCE [LARGE SCALE GENOMIC DNA]</scope>
    <source>
        <strain evidence="7 8">XS-5</strain>
    </source>
</reference>
<keyword evidence="2 6" id="KW-1003">Cell membrane</keyword>
<dbReference type="GO" id="GO:0006885">
    <property type="term" value="P:regulation of pH"/>
    <property type="evidence" value="ECO:0007669"/>
    <property type="project" value="UniProtKB-UniRule"/>
</dbReference>
<evidence type="ECO:0000256" key="2">
    <source>
        <dbReference type="ARBA" id="ARBA00022475"/>
    </source>
</evidence>
<keyword evidence="6" id="KW-0813">Transport</keyword>
<dbReference type="Gene3D" id="1.20.1530.10">
    <property type="entry name" value="Na+/H+ antiporter like domain"/>
    <property type="match status" value="1"/>
</dbReference>
<evidence type="ECO:0000256" key="5">
    <source>
        <dbReference type="ARBA" id="ARBA00023136"/>
    </source>
</evidence>
<evidence type="ECO:0000313" key="7">
    <source>
        <dbReference type="EMBL" id="QEE49872.1"/>
    </source>
</evidence>
<feature type="transmembrane region" description="Helical" evidence="6">
    <location>
        <begin position="189"/>
        <end position="208"/>
    </location>
</feature>
<dbReference type="HAMAP" id="MF_01844">
    <property type="entry name" value="NhaA"/>
    <property type="match status" value="1"/>
</dbReference>
<feature type="transmembrane region" description="Helical" evidence="6">
    <location>
        <begin position="21"/>
        <end position="39"/>
    </location>
</feature>
<evidence type="ECO:0000313" key="8">
    <source>
        <dbReference type="Proteomes" id="UP000321222"/>
    </source>
</evidence>
<keyword evidence="6" id="KW-0050">Antiport</keyword>
<feature type="transmembrane region" description="Helical" evidence="6">
    <location>
        <begin position="381"/>
        <end position="404"/>
    </location>
</feature>
<keyword evidence="6" id="KW-0915">Sodium</keyword>
<evidence type="ECO:0000256" key="1">
    <source>
        <dbReference type="ARBA" id="ARBA00004429"/>
    </source>
</evidence>
<dbReference type="NCBIfam" id="TIGR00773">
    <property type="entry name" value="NhaA"/>
    <property type="match status" value="1"/>
</dbReference>
<evidence type="ECO:0000256" key="3">
    <source>
        <dbReference type="ARBA" id="ARBA00022692"/>
    </source>
</evidence>
<dbReference type="Pfam" id="PF06965">
    <property type="entry name" value="Na_H_antiport_1"/>
    <property type="match status" value="1"/>
</dbReference>
<comment type="subcellular location">
    <subcellularLocation>
        <location evidence="1">Cell inner membrane</location>
        <topology evidence="1">Multi-pass membrane protein</topology>
    </subcellularLocation>
    <subcellularLocation>
        <location evidence="6">Cell membrane</location>
        <topology evidence="6">Multi-pass membrane protein</topology>
    </subcellularLocation>
</comment>
<organism evidence="7 8">
    <name type="scientific">Flavobacterium alkalisoli</name>
    <dbReference type="NCBI Taxonomy" id="2602769"/>
    <lineage>
        <taxon>Bacteria</taxon>
        <taxon>Pseudomonadati</taxon>
        <taxon>Bacteroidota</taxon>
        <taxon>Flavobacteriia</taxon>
        <taxon>Flavobacteriales</taxon>
        <taxon>Flavobacteriaceae</taxon>
        <taxon>Flavobacterium</taxon>
    </lineage>
</organism>
<dbReference type="EMBL" id="CP042831">
    <property type="protein sequence ID" value="QEE49872.1"/>
    <property type="molecule type" value="Genomic_DNA"/>
</dbReference>
<proteinExistence type="inferred from homology"/>
<name>A0A5B9FYB6_9FLAO</name>
<keyword evidence="6" id="KW-0739">Sodium transport</keyword>